<reference evidence="3 4" key="1">
    <citation type="submission" date="2015-01" db="EMBL/GenBank/DDBJ databases">
        <title>Genome of allotetraploid Gossypium barbadense reveals genomic plasticity and fiber elongation in cotton evolution.</title>
        <authorList>
            <person name="Chen X."/>
            <person name="Liu X."/>
            <person name="Zhao B."/>
            <person name="Zheng H."/>
            <person name="Hu Y."/>
            <person name="Lu G."/>
            <person name="Yang C."/>
            <person name="Chen J."/>
            <person name="Shan C."/>
            <person name="Zhang L."/>
            <person name="Zhou Y."/>
            <person name="Wang L."/>
            <person name="Guo W."/>
            <person name="Bai Y."/>
            <person name="Ruan J."/>
            <person name="Shangguan X."/>
            <person name="Mao Y."/>
            <person name="Jiang J."/>
            <person name="Zhu Y."/>
            <person name="Lei J."/>
            <person name="Kang H."/>
            <person name="Chen S."/>
            <person name="He X."/>
            <person name="Wang R."/>
            <person name="Wang Y."/>
            <person name="Chen J."/>
            <person name="Wang L."/>
            <person name="Yu S."/>
            <person name="Wang B."/>
            <person name="Wei J."/>
            <person name="Song S."/>
            <person name="Lu X."/>
            <person name="Gao Z."/>
            <person name="Gu W."/>
            <person name="Deng X."/>
            <person name="Ma D."/>
            <person name="Wang S."/>
            <person name="Liang W."/>
            <person name="Fang L."/>
            <person name="Cai C."/>
            <person name="Zhu X."/>
            <person name="Zhou B."/>
            <person name="Zhang Y."/>
            <person name="Chen Z."/>
            <person name="Xu S."/>
            <person name="Zhu R."/>
            <person name="Wang S."/>
            <person name="Zhang T."/>
            <person name="Zhao G."/>
        </authorList>
    </citation>
    <scope>NUCLEOTIDE SEQUENCE [LARGE SCALE GENOMIC DNA]</scope>
    <source>
        <strain evidence="4">cv. Xinhai21</strain>
        <tissue evidence="3">Leaf</tissue>
    </source>
</reference>
<evidence type="ECO:0000313" key="4">
    <source>
        <dbReference type="Proteomes" id="UP000239757"/>
    </source>
</evidence>
<evidence type="ECO:0000313" key="3">
    <source>
        <dbReference type="EMBL" id="PPR86187.1"/>
    </source>
</evidence>
<proteinExistence type="predicted"/>
<protein>
    <submittedName>
        <fullName evidence="3">Uncharacterized protein</fullName>
    </submittedName>
</protein>
<evidence type="ECO:0000256" key="2">
    <source>
        <dbReference type="SAM" id="MobiDB-lite"/>
    </source>
</evidence>
<feature type="region of interest" description="Disordered" evidence="2">
    <location>
        <begin position="43"/>
        <end position="82"/>
    </location>
</feature>
<dbReference type="AlphaFoldDB" id="A0A2P5W541"/>
<keyword evidence="1" id="KW-0175">Coiled coil</keyword>
<sequence length="82" mass="9327">MIIPPVMNNLIQHAEKAKNNNEDLTFDMDMLQLQLGERICEKKKKHLSGPWSERTAYGRDEAGKQAQAGPALRHCQTQQPQV</sequence>
<dbReference type="Proteomes" id="UP000239757">
    <property type="component" value="Unassembled WGS sequence"/>
</dbReference>
<evidence type="ECO:0000256" key="1">
    <source>
        <dbReference type="SAM" id="Coils"/>
    </source>
</evidence>
<organism evidence="3 4">
    <name type="scientific">Gossypium barbadense</name>
    <name type="common">Sea Island cotton</name>
    <name type="synonym">Hibiscus barbadensis</name>
    <dbReference type="NCBI Taxonomy" id="3634"/>
    <lineage>
        <taxon>Eukaryota</taxon>
        <taxon>Viridiplantae</taxon>
        <taxon>Streptophyta</taxon>
        <taxon>Embryophyta</taxon>
        <taxon>Tracheophyta</taxon>
        <taxon>Spermatophyta</taxon>
        <taxon>Magnoliopsida</taxon>
        <taxon>eudicotyledons</taxon>
        <taxon>Gunneridae</taxon>
        <taxon>Pentapetalae</taxon>
        <taxon>rosids</taxon>
        <taxon>malvids</taxon>
        <taxon>Malvales</taxon>
        <taxon>Malvaceae</taxon>
        <taxon>Malvoideae</taxon>
        <taxon>Gossypium</taxon>
    </lineage>
</organism>
<dbReference type="EMBL" id="KZ669090">
    <property type="protein sequence ID" value="PPR86187.1"/>
    <property type="molecule type" value="Genomic_DNA"/>
</dbReference>
<name>A0A2P5W541_GOSBA</name>
<feature type="coiled-coil region" evidence="1">
    <location>
        <begin position="7"/>
        <end position="34"/>
    </location>
</feature>
<accession>A0A2P5W541</accession>
<gene>
    <name evidence="3" type="ORF">GOBAR_AA34505</name>
</gene>